<sequence length="260" mass="29849">MAYPFDSDVTVVVWFLFLQRQQVSDHCVTIFVSPTIIEQTLKNLIHGFSESFDFLLELVSEQFQHRQVIRRVIRAAVHGDVVNELLEQFRFFLVVHVIAIISLPCDHSYDVREKRFQLDVGETAPGVGAHEHDADFVFTDVEEVGETVGGEDLEGAYAAEVTPVVTVWNGSDGCATYLAVSWKGRLERLMSFWPVKASWTSEEEVMTTTRREPKRRENIGPYLLAKLWRRRWIGGFMRWRWPTMGRDGGPGGRLKRCVSE</sequence>
<reference evidence="1 2" key="1">
    <citation type="submission" date="2021-05" db="EMBL/GenBank/DDBJ databases">
        <title>Genome Assembly of Synthetic Allotetraploid Brassica napus Reveals Homoeologous Exchanges between Subgenomes.</title>
        <authorList>
            <person name="Davis J.T."/>
        </authorList>
    </citation>
    <scope>NUCLEOTIDE SEQUENCE [LARGE SCALE GENOMIC DNA]</scope>
    <source>
        <strain evidence="2">cv. Da-Ae</strain>
        <tissue evidence="1">Seedling</tissue>
    </source>
</reference>
<accession>A0ABQ8B771</accession>
<proteinExistence type="predicted"/>
<name>A0ABQ8B771_BRANA</name>
<organism evidence="1 2">
    <name type="scientific">Brassica napus</name>
    <name type="common">Rape</name>
    <dbReference type="NCBI Taxonomy" id="3708"/>
    <lineage>
        <taxon>Eukaryota</taxon>
        <taxon>Viridiplantae</taxon>
        <taxon>Streptophyta</taxon>
        <taxon>Embryophyta</taxon>
        <taxon>Tracheophyta</taxon>
        <taxon>Spermatophyta</taxon>
        <taxon>Magnoliopsida</taxon>
        <taxon>eudicotyledons</taxon>
        <taxon>Gunneridae</taxon>
        <taxon>Pentapetalae</taxon>
        <taxon>rosids</taxon>
        <taxon>malvids</taxon>
        <taxon>Brassicales</taxon>
        <taxon>Brassicaceae</taxon>
        <taxon>Brassiceae</taxon>
        <taxon>Brassica</taxon>
    </lineage>
</organism>
<dbReference type="Proteomes" id="UP000824890">
    <property type="component" value="Unassembled WGS sequence"/>
</dbReference>
<evidence type="ECO:0000313" key="1">
    <source>
        <dbReference type="EMBL" id="KAH0900573.1"/>
    </source>
</evidence>
<dbReference type="EMBL" id="JAGKQM010000011">
    <property type="protein sequence ID" value="KAH0900573.1"/>
    <property type="molecule type" value="Genomic_DNA"/>
</dbReference>
<comment type="caution">
    <text evidence="1">The sequence shown here is derived from an EMBL/GenBank/DDBJ whole genome shotgun (WGS) entry which is preliminary data.</text>
</comment>
<gene>
    <name evidence="1" type="ORF">HID58_040076</name>
</gene>
<evidence type="ECO:0000313" key="2">
    <source>
        <dbReference type="Proteomes" id="UP000824890"/>
    </source>
</evidence>
<protein>
    <submittedName>
        <fullName evidence="1">Uncharacterized protein</fullName>
    </submittedName>
</protein>
<keyword evidence="2" id="KW-1185">Reference proteome</keyword>